<dbReference type="HAMAP" id="MF_01445">
    <property type="entry name" value="TsaD"/>
    <property type="match status" value="1"/>
</dbReference>
<evidence type="ECO:0000256" key="3">
    <source>
        <dbReference type="ARBA" id="ARBA00022694"/>
    </source>
</evidence>
<dbReference type="RefSeq" id="WP_089073758.1">
    <property type="nucleotide sequence ID" value="NZ_CBCSAM010000011.1"/>
</dbReference>
<comment type="catalytic activity">
    <reaction evidence="7 8">
        <text>L-threonylcarbamoyladenylate + adenosine(37) in tRNA = N(6)-L-threonylcarbamoyladenosine(37) in tRNA + AMP + H(+)</text>
        <dbReference type="Rhea" id="RHEA:37059"/>
        <dbReference type="Rhea" id="RHEA-COMP:10162"/>
        <dbReference type="Rhea" id="RHEA-COMP:10163"/>
        <dbReference type="ChEBI" id="CHEBI:15378"/>
        <dbReference type="ChEBI" id="CHEBI:73682"/>
        <dbReference type="ChEBI" id="CHEBI:74411"/>
        <dbReference type="ChEBI" id="CHEBI:74418"/>
        <dbReference type="ChEBI" id="CHEBI:456215"/>
        <dbReference type="EC" id="2.3.1.234"/>
    </reaction>
</comment>
<dbReference type="NCBIfam" id="TIGR03723">
    <property type="entry name" value="T6A_TsaD_YgjD"/>
    <property type="match status" value="1"/>
</dbReference>
<dbReference type="InterPro" id="IPR022450">
    <property type="entry name" value="TsaD"/>
</dbReference>
<feature type="binding site" evidence="8">
    <location>
        <position position="272"/>
    </location>
    <ligand>
        <name>substrate</name>
    </ligand>
</feature>
<dbReference type="AlphaFoldDB" id="A0A220VF06"/>
<dbReference type="SUPFAM" id="SSF53067">
    <property type="entry name" value="Actin-like ATPase domain"/>
    <property type="match status" value="1"/>
</dbReference>
<comment type="similarity">
    <text evidence="8">Belongs to the KAE1 / TsaD family.</text>
</comment>
<name>A0A220VF06_9GAMM</name>
<dbReference type="GO" id="GO:0005737">
    <property type="term" value="C:cytoplasm"/>
    <property type="evidence" value="ECO:0007669"/>
    <property type="project" value="UniProtKB-SubCell"/>
</dbReference>
<evidence type="ECO:0000256" key="6">
    <source>
        <dbReference type="ARBA" id="ARBA00023315"/>
    </source>
</evidence>
<dbReference type="NCBIfam" id="TIGR00329">
    <property type="entry name" value="gcp_kae1"/>
    <property type="match status" value="1"/>
</dbReference>
<dbReference type="InterPro" id="IPR000905">
    <property type="entry name" value="Gcp-like_dom"/>
</dbReference>
<evidence type="ECO:0000256" key="2">
    <source>
        <dbReference type="ARBA" id="ARBA00022679"/>
    </source>
</evidence>
<comment type="subcellular location">
    <subcellularLocation>
        <location evidence="8">Cytoplasm</location>
    </subcellularLocation>
</comment>
<proteinExistence type="inferred from homology"/>
<keyword evidence="4 8" id="KW-0479">Metal-binding</keyword>
<organism evidence="10 11">
    <name type="scientific">Paraphotobacterium marinum</name>
    <dbReference type="NCBI Taxonomy" id="1755811"/>
    <lineage>
        <taxon>Bacteria</taxon>
        <taxon>Pseudomonadati</taxon>
        <taxon>Pseudomonadota</taxon>
        <taxon>Gammaproteobacteria</taxon>
        <taxon>Vibrionales</taxon>
        <taxon>Vibrionaceae</taxon>
        <taxon>Paraphotobacterium</taxon>
    </lineage>
</organism>
<comment type="cofactor">
    <cofactor evidence="8">
        <name>Fe(2+)</name>
        <dbReference type="ChEBI" id="CHEBI:29033"/>
    </cofactor>
    <text evidence="8">Binds 1 Fe(2+) ion per subunit.</text>
</comment>
<dbReference type="PANTHER" id="PTHR11735:SF6">
    <property type="entry name" value="TRNA N6-ADENOSINE THREONYLCARBAMOYLTRANSFERASE, MITOCHONDRIAL"/>
    <property type="match status" value="1"/>
</dbReference>
<dbReference type="PANTHER" id="PTHR11735">
    <property type="entry name" value="TRNA N6-ADENOSINE THREONYLCARBAMOYLTRANSFERASE"/>
    <property type="match status" value="1"/>
</dbReference>
<dbReference type="OrthoDB" id="9806197at2"/>
<evidence type="ECO:0000256" key="4">
    <source>
        <dbReference type="ARBA" id="ARBA00022723"/>
    </source>
</evidence>
<dbReference type="FunFam" id="3.30.420.40:FF:000012">
    <property type="entry name" value="tRNA N6-adenosine threonylcarbamoyltransferase"/>
    <property type="match status" value="1"/>
</dbReference>
<dbReference type="EC" id="2.3.1.234" evidence="8"/>
<keyword evidence="2 8" id="KW-0808">Transferase</keyword>
<accession>A0A220VF06</accession>
<feature type="binding site" evidence="8">
    <location>
        <position position="111"/>
    </location>
    <ligand>
        <name>Fe cation</name>
        <dbReference type="ChEBI" id="CHEBI:24875"/>
    </ligand>
</feature>
<comment type="function">
    <text evidence="8">Required for the formation of a threonylcarbamoyl group on adenosine at position 37 (t(6)A37) in tRNAs that read codons beginning with adenine. Is involved in the transfer of the threonylcarbamoyl moiety of threonylcarbamoyl-AMP (TC-AMP) to the N6 group of A37, together with TsaE and TsaB. TsaD likely plays a direct catalytic role in this reaction.</text>
</comment>
<dbReference type="KEGG" id="pmai:CF386_04385"/>
<evidence type="ECO:0000256" key="1">
    <source>
        <dbReference type="ARBA" id="ARBA00022490"/>
    </source>
</evidence>
<keyword evidence="6 8" id="KW-0012">Acyltransferase</keyword>
<keyword evidence="11" id="KW-1185">Reference proteome</keyword>
<feature type="binding site" evidence="8">
    <location>
        <position position="300"/>
    </location>
    <ligand>
        <name>Fe cation</name>
        <dbReference type="ChEBI" id="CHEBI:24875"/>
    </ligand>
</feature>
<evidence type="ECO:0000313" key="11">
    <source>
        <dbReference type="Proteomes" id="UP000242175"/>
    </source>
</evidence>
<evidence type="ECO:0000259" key="9">
    <source>
        <dbReference type="Pfam" id="PF00814"/>
    </source>
</evidence>
<dbReference type="InterPro" id="IPR017861">
    <property type="entry name" value="KAE1/TsaD"/>
</dbReference>
<keyword evidence="1 8" id="KW-0963">Cytoplasm</keyword>
<dbReference type="CDD" id="cd24133">
    <property type="entry name" value="ASKHA_NBD_TsaD_bac"/>
    <property type="match status" value="1"/>
</dbReference>
<sequence>MRILGIETSCDETGIAIYDSDLGILSNELYSQIDLHSKYGGVVPELASRDHLSKIIPLIEDALTKSQLKKTDIDAIAYTAGPGLVGALMVGATVASGLAFSWGIPAIPIHHMEGHLLAPMLEDNKPSYPFVCLLVSGGHTMLVEVLDFGTYNILGESVDDAAGEAFDKTAKIMGLGYPGGPQISKLAELSLIEDDSYPRPMTNKSGLDFSFSGLKTHTANIVNKSSKDQLALANIANAFQRAVVDTLMIKSKRALKLTGHSRLVIAGGVSANKYLRTAAQKMMSEINGEVFYPRHEYCTDNGAMIAYVGFERFKRKIYNENDLSVRVYPRYPLDKLSQFS</sequence>
<dbReference type="Gene3D" id="3.30.420.40">
    <property type="match status" value="2"/>
</dbReference>
<dbReference type="InterPro" id="IPR043129">
    <property type="entry name" value="ATPase_NBD"/>
</dbReference>
<dbReference type="GO" id="GO:0002949">
    <property type="term" value="P:tRNA threonylcarbamoyladenosine modification"/>
    <property type="evidence" value="ECO:0007669"/>
    <property type="project" value="UniProtKB-UniRule"/>
</dbReference>
<evidence type="ECO:0000256" key="7">
    <source>
        <dbReference type="ARBA" id="ARBA00048117"/>
    </source>
</evidence>
<dbReference type="Pfam" id="PF00814">
    <property type="entry name" value="TsaD"/>
    <property type="match status" value="1"/>
</dbReference>
<feature type="binding site" evidence="8">
    <location>
        <begin position="134"/>
        <end position="138"/>
    </location>
    <ligand>
        <name>substrate</name>
    </ligand>
</feature>
<feature type="binding site" evidence="8">
    <location>
        <position position="115"/>
    </location>
    <ligand>
        <name>Fe cation</name>
        <dbReference type="ChEBI" id="CHEBI:24875"/>
    </ligand>
</feature>
<dbReference type="EMBL" id="CP022355">
    <property type="protein sequence ID" value="ASK78850.1"/>
    <property type="molecule type" value="Genomic_DNA"/>
</dbReference>
<gene>
    <name evidence="8 10" type="primary">tsaD</name>
    <name evidence="10" type="ORF">CF386_04385</name>
</gene>
<dbReference type="GO" id="GO:0005506">
    <property type="term" value="F:iron ion binding"/>
    <property type="evidence" value="ECO:0007669"/>
    <property type="project" value="UniProtKB-UniRule"/>
</dbReference>
<evidence type="ECO:0000313" key="10">
    <source>
        <dbReference type="EMBL" id="ASK78850.1"/>
    </source>
</evidence>
<dbReference type="GO" id="GO:0061711">
    <property type="term" value="F:tRNA N(6)-L-threonylcarbamoyladenine synthase activity"/>
    <property type="evidence" value="ECO:0007669"/>
    <property type="project" value="UniProtKB-EC"/>
</dbReference>
<feature type="binding site" evidence="8">
    <location>
        <position position="167"/>
    </location>
    <ligand>
        <name>substrate</name>
    </ligand>
</feature>
<dbReference type="PRINTS" id="PR00789">
    <property type="entry name" value="OSIALOPTASE"/>
</dbReference>
<dbReference type="FunFam" id="3.30.420.40:FF:000040">
    <property type="entry name" value="tRNA N6-adenosine threonylcarbamoyltransferase"/>
    <property type="match status" value="1"/>
</dbReference>
<keyword evidence="5 8" id="KW-0408">Iron</keyword>
<evidence type="ECO:0000256" key="5">
    <source>
        <dbReference type="ARBA" id="ARBA00023004"/>
    </source>
</evidence>
<comment type="caution">
    <text evidence="8">Lacks conserved residue(s) required for the propagation of feature annotation.</text>
</comment>
<protein>
    <recommendedName>
        <fullName evidence="8">tRNA N6-adenosine threonylcarbamoyltransferase</fullName>
        <ecNumber evidence="8">2.3.1.234</ecNumber>
    </recommendedName>
    <alternativeName>
        <fullName evidence="8">N6-L-threonylcarbamoyladenine synthase</fullName>
        <shortName evidence="8">t(6)A synthase</shortName>
    </alternativeName>
    <alternativeName>
        <fullName evidence="8">t(6)A37 threonylcarbamoyladenosine biosynthesis protein TsaD</fullName>
    </alternativeName>
    <alternativeName>
        <fullName evidence="8">tRNA threonylcarbamoyladenosine biosynthesis protein TsaD</fullName>
    </alternativeName>
</protein>
<keyword evidence="3 8" id="KW-0819">tRNA processing</keyword>
<dbReference type="Proteomes" id="UP000242175">
    <property type="component" value="Chromosome large"/>
</dbReference>
<evidence type="ECO:0000256" key="8">
    <source>
        <dbReference type="HAMAP-Rule" id="MF_01445"/>
    </source>
</evidence>
<reference evidence="10 11" key="1">
    <citation type="journal article" date="2016" name="Int. J. Syst. Evol. Microbiol.">
        <title>Paraphotobacterium marinum gen. nov., sp. nov., a member of the family Vibrionaceae, isolated from surface seawater.</title>
        <authorList>
            <person name="Huang Z."/>
            <person name="Dong C."/>
            <person name="Shao Z."/>
        </authorList>
    </citation>
    <scope>NUCLEOTIDE SEQUENCE [LARGE SCALE GENOMIC DNA]</scope>
    <source>
        <strain evidence="10 11">NSCS20N07D</strain>
    </source>
</reference>
<feature type="binding site" evidence="8">
    <location>
        <position position="180"/>
    </location>
    <ligand>
        <name>substrate</name>
    </ligand>
</feature>
<feature type="domain" description="Gcp-like" evidence="9">
    <location>
        <begin position="24"/>
        <end position="307"/>
    </location>
</feature>